<comment type="caution">
    <text evidence="2">The sequence shown here is derived from an EMBL/GenBank/DDBJ whole genome shotgun (WGS) entry which is preliminary data.</text>
</comment>
<evidence type="ECO:0000313" key="2">
    <source>
        <dbReference type="EMBL" id="GFB14575.1"/>
    </source>
</evidence>
<dbReference type="AlphaFoldDB" id="A0A699L070"/>
<dbReference type="EMBL" id="BKCJ010562035">
    <property type="protein sequence ID" value="GFB14575.1"/>
    <property type="molecule type" value="Genomic_DNA"/>
</dbReference>
<feature type="region of interest" description="Disordered" evidence="1">
    <location>
        <begin position="387"/>
        <end position="427"/>
    </location>
</feature>
<protein>
    <submittedName>
        <fullName evidence="2">Uncharacterized protein</fullName>
    </submittedName>
</protein>
<proteinExistence type="predicted"/>
<accession>A0A699L070</accession>
<organism evidence="2">
    <name type="scientific">Tanacetum cinerariifolium</name>
    <name type="common">Dalmatian daisy</name>
    <name type="synonym">Chrysanthemum cinerariifolium</name>
    <dbReference type="NCBI Taxonomy" id="118510"/>
    <lineage>
        <taxon>Eukaryota</taxon>
        <taxon>Viridiplantae</taxon>
        <taxon>Streptophyta</taxon>
        <taxon>Embryophyta</taxon>
        <taxon>Tracheophyta</taxon>
        <taxon>Spermatophyta</taxon>
        <taxon>Magnoliopsida</taxon>
        <taxon>eudicotyledons</taxon>
        <taxon>Gunneridae</taxon>
        <taxon>Pentapetalae</taxon>
        <taxon>asterids</taxon>
        <taxon>campanulids</taxon>
        <taxon>Asterales</taxon>
        <taxon>Asteraceae</taxon>
        <taxon>Asteroideae</taxon>
        <taxon>Anthemideae</taxon>
        <taxon>Anthemidinae</taxon>
        <taxon>Tanacetum</taxon>
    </lineage>
</organism>
<reference evidence="2" key="1">
    <citation type="journal article" date="2019" name="Sci. Rep.">
        <title>Draft genome of Tanacetum cinerariifolium, the natural source of mosquito coil.</title>
        <authorList>
            <person name="Yamashiro T."/>
            <person name="Shiraishi A."/>
            <person name="Satake H."/>
            <person name="Nakayama K."/>
        </authorList>
    </citation>
    <scope>NUCLEOTIDE SEQUENCE</scope>
</reference>
<name>A0A699L070_TANCI</name>
<feature type="non-terminal residue" evidence="2">
    <location>
        <position position="1"/>
    </location>
</feature>
<gene>
    <name evidence="2" type="ORF">Tci_686546</name>
</gene>
<sequence length="427" mass="44915">ETITSPIRDDDTGVRSFLERPPSPSPTTSTRSPTVGVLEEPLTLTSLLALFPTCLQHITTLESELKATKILHRDAVHITTLESELKATKILHRDAVVLFAKRIKKLKSKLKTKKQKLVLSDSENEDDTRQSQELAALLDLANAALHKPSHMHSQCPDMPLLPHMLNQGEPAVVPPQPQAVSSPSPSPMVEPHPSTHPTPSPPRQSSPPPIPNIPSSSRTSDPVLETITSPIRDDDTGVRSFLERPPSPLLTTSTRSPTVGVLEEPLTLTSLLALFPTFRDRAVKIIYKHLKKQQSSSGPAFSDAAIFAVGRDYAIKGDSATDVVHAGGDSAADVVHAVGDSAADVVHAGGDSATDVVHVVGDFAANVVSAGGADSAGIFISAGTSVDAGPSVPPAPSSPIRDSAKGKAIATPSSPVSALSAKELVDQ</sequence>
<feature type="region of interest" description="Disordered" evidence="1">
    <location>
        <begin position="1"/>
        <end position="36"/>
    </location>
</feature>
<feature type="compositionally biased region" description="Pro residues" evidence="1">
    <location>
        <begin position="184"/>
        <end position="212"/>
    </location>
</feature>
<feature type="region of interest" description="Disordered" evidence="1">
    <location>
        <begin position="148"/>
        <end position="256"/>
    </location>
</feature>
<evidence type="ECO:0000256" key="1">
    <source>
        <dbReference type="SAM" id="MobiDB-lite"/>
    </source>
</evidence>